<evidence type="ECO:0000313" key="2">
    <source>
        <dbReference type="EMBL" id="GAA3750421.1"/>
    </source>
</evidence>
<accession>A0ABP7FXP0</accession>
<gene>
    <name evidence="2" type="ORF">GCM10022239_27130</name>
</gene>
<evidence type="ECO:0000313" key="3">
    <source>
        <dbReference type="Proteomes" id="UP001501004"/>
    </source>
</evidence>
<dbReference type="Proteomes" id="UP001501004">
    <property type="component" value="Unassembled WGS sequence"/>
</dbReference>
<protein>
    <recommendedName>
        <fullName evidence="4">DUF3515 domain-containing protein</fullName>
    </recommendedName>
</protein>
<dbReference type="RefSeq" id="WP_344757652.1">
    <property type="nucleotide sequence ID" value="NZ_BAABAE010000005.1"/>
</dbReference>
<reference evidence="3" key="1">
    <citation type="journal article" date="2019" name="Int. J. Syst. Evol. Microbiol.">
        <title>The Global Catalogue of Microorganisms (GCM) 10K type strain sequencing project: providing services to taxonomists for standard genome sequencing and annotation.</title>
        <authorList>
            <consortium name="The Broad Institute Genomics Platform"/>
            <consortium name="The Broad Institute Genome Sequencing Center for Infectious Disease"/>
            <person name="Wu L."/>
            <person name="Ma J."/>
        </authorList>
    </citation>
    <scope>NUCLEOTIDE SEQUENCE [LARGE SCALE GENOMIC DNA]</scope>
    <source>
        <strain evidence="3">JCM 16949</strain>
    </source>
</reference>
<sequence>MSPSLRRVLAIALAPLALLALAGCAPIVPMVAAPDAQNPECAEVIVRLPDAIEDAAKQGSGNEPVGVWLKRETDAQGTGAWGNPAAILLRCGVAVPGPTTQQCVTLKGIDWLRDDSGAPNYVFTTFGRDPAIEVIVDGERASGTNALVDLSNAVGSIPATGACTNPDDVLGVPEPTPSP</sequence>
<evidence type="ECO:0000256" key="1">
    <source>
        <dbReference type="SAM" id="SignalP"/>
    </source>
</evidence>
<comment type="caution">
    <text evidence="2">The sequence shown here is derived from an EMBL/GenBank/DDBJ whole genome shotgun (WGS) entry which is preliminary data.</text>
</comment>
<dbReference type="Pfam" id="PF12028">
    <property type="entry name" value="DUF3515"/>
    <property type="match status" value="1"/>
</dbReference>
<keyword evidence="3" id="KW-1185">Reference proteome</keyword>
<feature type="signal peptide" evidence="1">
    <location>
        <begin position="1"/>
        <end position="22"/>
    </location>
</feature>
<dbReference type="InterPro" id="IPR021903">
    <property type="entry name" value="DUF3515"/>
</dbReference>
<proteinExistence type="predicted"/>
<evidence type="ECO:0008006" key="4">
    <source>
        <dbReference type="Google" id="ProtNLM"/>
    </source>
</evidence>
<name>A0ABP7FXP0_9MICO</name>
<organism evidence="2 3">
    <name type="scientific">Leifsonella bigeumensis</name>
    <dbReference type="NCBI Taxonomy" id="433643"/>
    <lineage>
        <taxon>Bacteria</taxon>
        <taxon>Bacillati</taxon>
        <taxon>Actinomycetota</taxon>
        <taxon>Actinomycetes</taxon>
        <taxon>Micrococcales</taxon>
        <taxon>Microbacteriaceae</taxon>
        <taxon>Leifsonella</taxon>
    </lineage>
</organism>
<keyword evidence="1" id="KW-0732">Signal</keyword>
<feature type="chain" id="PRO_5045552666" description="DUF3515 domain-containing protein" evidence="1">
    <location>
        <begin position="23"/>
        <end position="179"/>
    </location>
</feature>
<dbReference type="PROSITE" id="PS51257">
    <property type="entry name" value="PROKAR_LIPOPROTEIN"/>
    <property type="match status" value="1"/>
</dbReference>
<dbReference type="EMBL" id="BAABAE010000005">
    <property type="protein sequence ID" value="GAA3750421.1"/>
    <property type="molecule type" value="Genomic_DNA"/>
</dbReference>